<dbReference type="HOGENOM" id="CLU_126531_2_0_5"/>
<evidence type="ECO:0008006" key="3">
    <source>
        <dbReference type="Google" id="ProtNLM"/>
    </source>
</evidence>
<name>A1AYY7_PARDP</name>
<dbReference type="AlphaFoldDB" id="A1AYY7"/>
<dbReference type="eggNOG" id="ENOG5033F8C">
    <property type="taxonomic scope" value="Bacteria"/>
</dbReference>
<proteinExistence type="predicted"/>
<dbReference type="Proteomes" id="UP000000361">
    <property type="component" value="Chromosome 1"/>
</dbReference>
<dbReference type="InterPro" id="IPR053745">
    <property type="entry name" value="Viral_Tail_Comp_sf"/>
</dbReference>
<dbReference type="KEGG" id="pde:Pden_0367"/>
<sequence>MKSTPYPYATLGPSYWVDDISECILARDVTLQIDLWDSQVNKGRLEDLTDDVATALRGWSDTDALTMHPMRVTLARVMDDPDGVSVHGVVQVEALVEG</sequence>
<gene>
    <name evidence="1" type="ordered locus">Pden_0367</name>
</gene>
<dbReference type="Gene3D" id="3.30.2000.30">
    <property type="match status" value="1"/>
</dbReference>
<dbReference type="EMBL" id="CP000489">
    <property type="protein sequence ID" value="ABL68481.1"/>
    <property type="molecule type" value="Genomic_DNA"/>
</dbReference>
<dbReference type="STRING" id="318586.Pden_0367"/>
<reference evidence="2" key="1">
    <citation type="submission" date="2006-12" db="EMBL/GenBank/DDBJ databases">
        <title>Complete sequence of chromosome 1 of Paracoccus denitrificans PD1222.</title>
        <authorList>
            <person name="Copeland A."/>
            <person name="Lucas S."/>
            <person name="Lapidus A."/>
            <person name="Barry K."/>
            <person name="Detter J.C."/>
            <person name="Glavina del Rio T."/>
            <person name="Hammon N."/>
            <person name="Israni S."/>
            <person name="Dalin E."/>
            <person name="Tice H."/>
            <person name="Pitluck S."/>
            <person name="Munk A.C."/>
            <person name="Brettin T."/>
            <person name="Bruce D."/>
            <person name="Han C."/>
            <person name="Tapia R."/>
            <person name="Gilna P."/>
            <person name="Schmutz J."/>
            <person name="Larimer F."/>
            <person name="Land M."/>
            <person name="Hauser L."/>
            <person name="Kyrpides N."/>
            <person name="Lykidis A."/>
            <person name="Spiro S."/>
            <person name="Richardson D.J."/>
            <person name="Moir J.W.B."/>
            <person name="Ferguson S.J."/>
            <person name="van Spanning R.J.M."/>
            <person name="Richardson P."/>
        </authorList>
    </citation>
    <scope>NUCLEOTIDE SEQUENCE [LARGE SCALE GENOMIC DNA]</scope>
    <source>
        <strain evidence="2">Pd 1222</strain>
    </source>
</reference>
<evidence type="ECO:0000313" key="1">
    <source>
        <dbReference type="EMBL" id="ABL68481.1"/>
    </source>
</evidence>
<keyword evidence="2" id="KW-1185">Reference proteome</keyword>
<evidence type="ECO:0000313" key="2">
    <source>
        <dbReference type="Proteomes" id="UP000000361"/>
    </source>
</evidence>
<protein>
    <recommendedName>
        <fullName evidence="3">DUF3168 domain-containing protein</fullName>
    </recommendedName>
</protein>
<accession>A1AYY7</accession>
<organism evidence="1 2">
    <name type="scientific">Paracoccus denitrificans (strain Pd 1222)</name>
    <dbReference type="NCBI Taxonomy" id="318586"/>
    <lineage>
        <taxon>Bacteria</taxon>
        <taxon>Pseudomonadati</taxon>
        <taxon>Pseudomonadota</taxon>
        <taxon>Alphaproteobacteria</taxon>
        <taxon>Rhodobacterales</taxon>
        <taxon>Paracoccaceae</taxon>
        <taxon>Paracoccus</taxon>
    </lineage>
</organism>
<dbReference type="Pfam" id="PF11367">
    <property type="entry name" value="Tail_completion_gp17"/>
    <property type="match status" value="1"/>
</dbReference>
<dbReference type="EnsemblBacteria" id="ABL68481">
    <property type="protein sequence ID" value="ABL68481"/>
    <property type="gene ID" value="Pden_0367"/>
</dbReference>
<dbReference type="InterPro" id="IPR021508">
    <property type="entry name" value="Gp17-like"/>
</dbReference>